<dbReference type="InterPro" id="IPR013655">
    <property type="entry name" value="PAS_fold_3"/>
</dbReference>
<dbReference type="PROSITE" id="PS50113">
    <property type="entry name" value="PAC"/>
    <property type="match status" value="1"/>
</dbReference>
<dbReference type="PROSITE" id="PS50112">
    <property type="entry name" value="PAS"/>
    <property type="match status" value="1"/>
</dbReference>
<dbReference type="SUPFAM" id="SSF47384">
    <property type="entry name" value="Homodimeric domain of signal transducing histidine kinase"/>
    <property type="match status" value="1"/>
</dbReference>
<dbReference type="InterPro" id="IPR003594">
    <property type="entry name" value="HATPase_dom"/>
</dbReference>
<proteinExistence type="predicted"/>
<dbReference type="InterPro" id="IPR001789">
    <property type="entry name" value="Sig_transdc_resp-reg_receiver"/>
</dbReference>
<dbReference type="InterPro" id="IPR004358">
    <property type="entry name" value="Sig_transdc_His_kin-like_C"/>
</dbReference>
<evidence type="ECO:0000259" key="8">
    <source>
        <dbReference type="PROSITE" id="PS50113"/>
    </source>
</evidence>
<evidence type="ECO:0000259" key="6">
    <source>
        <dbReference type="PROSITE" id="PS50110"/>
    </source>
</evidence>
<dbReference type="InterPro" id="IPR000700">
    <property type="entry name" value="PAS-assoc_C"/>
</dbReference>
<dbReference type="EMBL" id="DRGN01000135">
    <property type="protein sequence ID" value="HEU00621.1"/>
    <property type="molecule type" value="Genomic_DNA"/>
</dbReference>
<dbReference type="SMART" id="SM00388">
    <property type="entry name" value="HisKA"/>
    <property type="match status" value="1"/>
</dbReference>
<dbReference type="InterPro" id="IPR035965">
    <property type="entry name" value="PAS-like_dom_sf"/>
</dbReference>
<evidence type="ECO:0000259" key="5">
    <source>
        <dbReference type="PROSITE" id="PS50109"/>
    </source>
</evidence>
<name>A0A9C9NFD8_9HYPH</name>
<keyword evidence="3 4" id="KW-0597">Phosphoprotein</keyword>
<feature type="domain" description="Histidine kinase" evidence="5">
    <location>
        <begin position="321"/>
        <end position="544"/>
    </location>
</feature>
<dbReference type="Gene3D" id="3.30.565.10">
    <property type="entry name" value="Histidine kinase-like ATPase, C-terminal domain"/>
    <property type="match status" value="1"/>
</dbReference>
<dbReference type="Pfam" id="PF08447">
    <property type="entry name" value="PAS_3"/>
    <property type="match status" value="1"/>
</dbReference>
<dbReference type="AlphaFoldDB" id="A0A9C9NFD8"/>
<feature type="domain" description="PAC" evidence="8">
    <location>
        <begin position="256"/>
        <end position="308"/>
    </location>
</feature>
<dbReference type="SMART" id="SM00448">
    <property type="entry name" value="REC"/>
    <property type="match status" value="2"/>
</dbReference>
<sequence length="686" mass="75380">MTDTANANSPAPEVMAPVRPAVLLVDDDPRNIVALSEVLSDLDADVVCATSGLEALRLVLQRDFCAILMDVRMPGMDGYETVAIIRQREKSRRVPVIFLTAYDKDETHVVRGYSTGAVDYVFKPVEPVILCAKVSVFIELHKQADEIRRKAEQERRLLEENLRIRADHMEAEHQLRSTEKREATVIRSLPIAVYEAELAGQGVVRTFLHDDSVKRLLGFDAADFAGDTKLWANRIHGDDLDIVLDALKRSQSGGDYSVEYRWRCADGVFRYFLDRGVVAPVRDEEQPRIFGTMFDVHDRRMLEQQLLHAQKIDAVGKLTGGIAHDFNNMLTVVIGNLDRMRRTEDLDARTARRADHALQGALHCRDMTKRLLGFSRQQSLAPQAIDLNALIHGLADLLSRTLGERVDIKTELAQNLPLVFIDPGQIEAAILNLLVNARDAMPKGGRVLITTADVDVSNPGTGDSPELPDGRYVVLEVADTGVGMSEEVRAKACEAFFTTKEEGHGTGLGLSTIHGFVKQSGGGLGIASTPGEGTKVRIYLPHHAGAAQRTADMSGDKAHAELPRARDGDVVLLVEDEVAVRQTAVNALSELGYRIIEADTAAAALQALDEAEDVRLLFTDIIMPGSDNGYELALEAQSRRPNLKVLFTSGYGGEIVASAGDDALKPFLRKPYRDYELARAVRDAID</sequence>
<dbReference type="SMART" id="SM00387">
    <property type="entry name" value="HATPase_c"/>
    <property type="match status" value="1"/>
</dbReference>
<dbReference type="GO" id="GO:0000155">
    <property type="term" value="F:phosphorelay sensor kinase activity"/>
    <property type="evidence" value="ECO:0007669"/>
    <property type="project" value="InterPro"/>
</dbReference>
<accession>A0A9C9NFD8</accession>
<evidence type="ECO:0000256" key="2">
    <source>
        <dbReference type="ARBA" id="ARBA00012438"/>
    </source>
</evidence>
<evidence type="ECO:0000313" key="10">
    <source>
        <dbReference type="Proteomes" id="UP000885680"/>
    </source>
</evidence>
<dbReference type="Pfam" id="PF02518">
    <property type="entry name" value="HATPase_c"/>
    <property type="match status" value="1"/>
</dbReference>
<dbReference type="EC" id="2.7.13.3" evidence="2"/>
<dbReference type="SUPFAM" id="SSF55785">
    <property type="entry name" value="PYP-like sensor domain (PAS domain)"/>
    <property type="match status" value="1"/>
</dbReference>
<dbReference type="InterPro" id="IPR000014">
    <property type="entry name" value="PAS"/>
</dbReference>
<dbReference type="CDD" id="cd00130">
    <property type="entry name" value="PAS"/>
    <property type="match status" value="1"/>
</dbReference>
<dbReference type="SUPFAM" id="SSF55874">
    <property type="entry name" value="ATPase domain of HSP90 chaperone/DNA topoisomerase II/histidine kinase"/>
    <property type="match status" value="1"/>
</dbReference>
<dbReference type="InterPro" id="IPR005467">
    <property type="entry name" value="His_kinase_dom"/>
</dbReference>
<evidence type="ECO:0000256" key="4">
    <source>
        <dbReference type="PROSITE-ProRule" id="PRU00169"/>
    </source>
</evidence>
<reference evidence="9" key="1">
    <citation type="journal article" date="2020" name="mSystems">
        <title>Genome- and Community-Level Interaction Insights into Carbon Utilization and Element Cycling Functions of Hydrothermarchaeota in Hydrothermal Sediment.</title>
        <authorList>
            <person name="Zhou Z."/>
            <person name="Liu Y."/>
            <person name="Xu W."/>
            <person name="Pan J."/>
            <person name="Luo Z.H."/>
            <person name="Li M."/>
        </authorList>
    </citation>
    <scope>NUCLEOTIDE SEQUENCE</scope>
    <source>
        <strain evidence="9">HyVt-347</strain>
    </source>
</reference>
<comment type="catalytic activity">
    <reaction evidence="1">
        <text>ATP + protein L-histidine = ADP + protein N-phospho-L-histidine.</text>
        <dbReference type="EC" id="2.7.13.3"/>
    </reaction>
</comment>
<evidence type="ECO:0000313" key="9">
    <source>
        <dbReference type="EMBL" id="HEU00621.1"/>
    </source>
</evidence>
<feature type="domain" description="PAS" evidence="7">
    <location>
        <begin position="178"/>
        <end position="254"/>
    </location>
</feature>
<dbReference type="InterPro" id="IPR036097">
    <property type="entry name" value="HisK_dim/P_sf"/>
</dbReference>
<feature type="modified residue" description="4-aspartylphosphate" evidence="4">
    <location>
        <position position="620"/>
    </location>
</feature>
<evidence type="ECO:0000256" key="3">
    <source>
        <dbReference type="ARBA" id="ARBA00022553"/>
    </source>
</evidence>
<dbReference type="Gene3D" id="3.40.50.2300">
    <property type="match status" value="2"/>
</dbReference>
<evidence type="ECO:0000259" key="7">
    <source>
        <dbReference type="PROSITE" id="PS50112"/>
    </source>
</evidence>
<dbReference type="PRINTS" id="PR00344">
    <property type="entry name" value="BCTRLSENSOR"/>
</dbReference>
<dbReference type="Pfam" id="PF00072">
    <property type="entry name" value="Response_reg"/>
    <property type="match status" value="2"/>
</dbReference>
<dbReference type="InterPro" id="IPR011006">
    <property type="entry name" value="CheY-like_superfamily"/>
</dbReference>
<comment type="caution">
    <text evidence="9">The sequence shown here is derived from an EMBL/GenBank/DDBJ whole genome shotgun (WGS) entry which is preliminary data.</text>
</comment>
<feature type="domain" description="Response regulatory" evidence="6">
    <location>
        <begin position="570"/>
        <end position="685"/>
    </location>
</feature>
<dbReference type="PROSITE" id="PS50109">
    <property type="entry name" value="HIS_KIN"/>
    <property type="match status" value="1"/>
</dbReference>
<organism evidence="9 10">
    <name type="scientific">Aurantimonas coralicida</name>
    <dbReference type="NCBI Taxonomy" id="182270"/>
    <lineage>
        <taxon>Bacteria</taxon>
        <taxon>Pseudomonadati</taxon>
        <taxon>Pseudomonadota</taxon>
        <taxon>Alphaproteobacteria</taxon>
        <taxon>Hyphomicrobiales</taxon>
        <taxon>Aurantimonadaceae</taxon>
        <taxon>Aurantimonas</taxon>
    </lineage>
</organism>
<protein>
    <recommendedName>
        <fullName evidence="2">histidine kinase</fullName>
        <ecNumber evidence="2">2.7.13.3</ecNumber>
    </recommendedName>
</protein>
<dbReference type="CDD" id="cd00082">
    <property type="entry name" value="HisKA"/>
    <property type="match status" value="1"/>
</dbReference>
<dbReference type="PANTHER" id="PTHR43065">
    <property type="entry name" value="SENSOR HISTIDINE KINASE"/>
    <property type="match status" value="1"/>
</dbReference>
<dbReference type="SUPFAM" id="SSF52172">
    <property type="entry name" value="CheY-like"/>
    <property type="match status" value="2"/>
</dbReference>
<dbReference type="PROSITE" id="PS50110">
    <property type="entry name" value="RESPONSE_REGULATORY"/>
    <property type="match status" value="2"/>
</dbReference>
<feature type="modified residue" description="4-aspartylphosphate" evidence="4">
    <location>
        <position position="70"/>
    </location>
</feature>
<feature type="domain" description="Response regulatory" evidence="6">
    <location>
        <begin position="21"/>
        <end position="138"/>
    </location>
</feature>
<dbReference type="PANTHER" id="PTHR43065:SF42">
    <property type="entry name" value="TWO-COMPONENT SENSOR PPRA"/>
    <property type="match status" value="1"/>
</dbReference>
<dbReference type="Gene3D" id="3.30.450.20">
    <property type="entry name" value="PAS domain"/>
    <property type="match status" value="1"/>
</dbReference>
<gene>
    <name evidence="9" type="ORF">ENH89_09745</name>
</gene>
<dbReference type="InterPro" id="IPR036890">
    <property type="entry name" value="HATPase_C_sf"/>
</dbReference>
<evidence type="ECO:0000256" key="1">
    <source>
        <dbReference type="ARBA" id="ARBA00000085"/>
    </source>
</evidence>
<dbReference type="Proteomes" id="UP000885680">
    <property type="component" value="Unassembled WGS sequence"/>
</dbReference>
<dbReference type="Gene3D" id="1.10.287.130">
    <property type="match status" value="1"/>
</dbReference>
<dbReference type="InterPro" id="IPR003661">
    <property type="entry name" value="HisK_dim/P_dom"/>
</dbReference>